<accession>A0A7C9TK95</accession>
<dbReference type="InterPro" id="IPR011992">
    <property type="entry name" value="EF-hand-dom_pair"/>
</dbReference>
<name>A0A7C9TK95_9BURK</name>
<evidence type="ECO:0000313" key="4">
    <source>
        <dbReference type="Proteomes" id="UP000484255"/>
    </source>
</evidence>
<dbReference type="PROSITE" id="PS50222">
    <property type="entry name" value="EF_HAND_2"/>
    <property type="match status" value="1"/>
</dbReference>
<dbReference type="InterPro" id="IPR018247">
    <property type="entry name" value="EF_Hand_1_Ca_BS"/>
</dbReference>
<feature type="compositionally biased region" description="Pro residues" evidence="1">
    <location>
        <begin position="62"/>
        <end position="72"/>
    </location>
</feature>
<feature type="compositionally biased region" description="Pro residues" evidence="1">
    <location>
        <begin position="145"/>
        <end position="156"/>
    </location>
</feature>
<dbReference type="Proteomes" id="UP000484255">
    <property type="component" value="Unassembled WGS sequence"/>
</dbReference>
<organism evidence="3 4">
    <name type="scientific">Ideonella livida</name>
    <dbReference type="NCBI Taxonomy" id="2707176"/>
    <lineage>
        <taxon>Bacteria</taxon>
        <taxon>Pseudomonadati</taxon>
        <taxon>Pseudomonadota</taxon>
        <taxon>Betaproteobacteria</taxon>
        <taxon>Burkholderiales</taxon>
        <taxon>Sphaerotilaceae</taxon>
        <taxon>Ideonella</taxon>
    </lineage>
</organism>
<protein>
    <recommendedName>
        <fullName evidence="2">EF-hand domain-containing protein</fullName>
    </recommendedName>
</protein>
<evidence type="ECO:0000313" key="3">
    <source>
        <dbReference type="EMBL" id="NDY91165.1"/>
    </source>
</evidence>
<dbReference type="AlphaFoldDB" id="A0A7C9TK95"/>
<gene>
    <name evidence="3" type="ORF">G3A44_08155</name>
</gene>
<dbReference type="SMART" id="SM00054">
    <property type="entry name" value="EFh"/>
    <property type="match status" value="2"/>
</dbReference>
<feature type="compositionally biased region" description="Low complexity" evidence="1">
    <location>
        <begin position="48"/>
        <end position="61"/>
    </location>
</feature>
<dbReference type="EMBL" id="JAAGOH010000007">
    <property type="protein sequence ID" value="NDY91165.1"/>
    <property type="molecule type" value="Genomic_DNA"/>
</dbReference>
<dbReference type="PROSITE" id="PS00018">
    <property type="entry name" value="EF_HAND_1"/>
    <property type="match status" value="2"/>
</dbReference>
<feature type="compositionally biased region" description="Polar residues" evidence="1">
    <location>
        <begin position="202"/>
        <end position="215"/>
    </location>
</feature>
<feature type="region of interest" description="Disordered" evidence="1">
    <location>
        <begin position="20"/>
        <end position="107"/>
    </location>
</feature>
<reference evidence="3 4" key="1">
    <citation type="submission" date="2020-02" db="EMBL/GenBank/DDBJ databases">
        <title>Ideonella bacterium strain TBM-1.</title>
        <authorList>
            <person name="Chen W.-M."/>
        </authorList>
    </citation>
    <scope>NUCLEOTIDE SEQUENCE [LARGE SCALE GENOMIC DNA]</scope>
    <source>
        <strain evidence="3 4">TBM-1</strain>
    </source>
</reference>
<dbReference type="InterPro" id="IPR002048">
    <property type="entry name" value="EF_hand_dom"/>
</dbReference>
<keyword evidence="4" id="KW-1185">Reference proteome</keyword>
<proteinExistence type="predicted"/>
<feature type="region of interest" description="Disordered" evidence="1">
    <location>
        <begin position="202"/>
        <end position="228"/>
    </location>
</feature>
<dbReference type="SUPFAM" id="SSF47473">
    <property type="entry name" value="EF-hand"/>
    <property type="match status" value="1"/>
</dbReference>
<comment type="caution">
    <text evidence="3">The sequence shown here is derived from an EMBL/GenBank/DDBJ whole genome shotgun (WGS) entry which is preliminary data.</text>
</comment>
<evidence type="ECO:0000256" key="1">
    <source>
        <dbReference type="SAM" id="MobiDB-lite"/>
    </source>
</evidence>
<evidence type="ECO:0000259" key="2">
    <source>
        <dbReference type="PROSITE" id="PS50222"/>
    </source>
</evidence>
<feature type="domain" description="EF-hand" evidence="2">
    <location>
        <begin position="166"/>
        <end position="201"/>
    </location>
</feature>
<feature type="compositionally biased region" description="Low complexity" evidence="1">
    <location>
        <begin position="20"/>
        <end position="40"/>
    </location>
</feature>
<feature type="region of interest" description="Disordered" evidence="1">
    <location>
        <begin position="122"/>
        <end position="187"/>
    </location>
</feature>
<dbReference type="RefSeq" id="WP_163457015.1">
    <property type="nucleotide sequence ID" value="NZ_JAAGOH010000007.1"/>
</dbReference>
<dbReference type="Pfam" id="PF13202">
    <property type="entry name" value="EF-hand_5"/>
    <property type="match status" value="3"/>
</dbReference>
<dbReference type="GO" id="GO:0005509">
    <property type="term" value="F:calcium ion binding"/>
    <property type="evidence" value="ECO:0007669"/>
    <property type="project" value="InterPro"/>
</dbReference>
<sequence length="228" mass="22154">MHVSSSSGGGLAAALWSLTQSQRGASTASSATSATGATTANFAVDGETASSSSSTGAARGSPPEPPPGPPPAAWGLGQSTQGLAASGPPALGDLDSDGDGTVSGEEFGLDGADAQAQALFQAVDSDGDGSLASEEISAFEAERPQGPPPGPPPGEPPSGDSASSGDSEDALQALFDQIDSDASGQLSQSELGEFISQLQQALEQAYGGTSASASTHDGERSSALSVMA</sequence>
<dbReference type="Gene3D" id="1.10.238.10">
    <property type="entry name" value="EF-hand"/>
    <property type="match status" value="2"/>
</dbReference>